<sequence length="85" mass="9394">MTGVPIGESRDAGLGDSARRFNCEAREKERAPPTPCVEDGAGELARMPWFWCSEDGGTRRVACGDWMEGVSAERLTWMGDDMGRR</sequence>
<gene>
    <name evidence="2" type="ORF">BCR37DRAFT_375407</name>
</gene>
<accession>A0A1Y2FU65</accession>
<evidence type="ECO:0000313" key="3">
    <source>
        <dbReference type="Proteomes" id="UP000193685"/>
    </source>
</evidence>
<feature type="region of interest" description="Disordered" evidence="1">
    <location>
        <begin position="1"/>
        <end position="39"/>
    </location>
</feature>
<dbReference type="GeneID" id="63784967"/>
<dbReference type="RefSeq" id="XP_040728048.1">
    <property type="nucleotide sequence ID" value="XM_040868368.1"/>
</dbReference>
<dbReference type="EMBL" id="MCFI01000001">
    <property type="protein sequence ID" value="ORY87553.1"/>
    <property type="molecule type" value="Genomic_DNA"/>
</dbReference>
<feature type="compositionally biased region" description="Basic and acidic residues" evidence="1">
    <location>
        <begin position="8"/>
        <end position="31"/>
    </location>
</feature>
<proteinExistence type="predicted"/>
<evidence type="ECO:0000256" key="1">
    <source>
        <dbReference type="SAM" id="MobiDB-lite"/>
    </source>
</evidence>
<evidence type="ECO:0000313" key="2">
    <source>
        <dbReference type="EMBL" id="ORY87553.1"/>
    </source>
</evidence>
<name>A0A1Y2FU65_PROLT</name>
<dbReference type="AlphaFoldDB" id="A0A1Y2FU65"/>
<organism evidence="2 3">
    <name type="scientific">Protomyces lactucae-debilis</name>
    <dbReference type="NCBI Taxonomy" id="2754530"/>
    <lineage>
        <taxon>Eukaryota</taxon>
        <taxon>Fungi</taxon>
        <taxon>Dikarya</taxon>
        <taxon>Ascomycota</taxon>
        <taxon>Taphrinomycotina</taxon>
        <taxon>Taphrinomycetes</taxon>
        <taxon>Taphrinales</taxon>
        <taxon>Protomycetaceae</taxon>
        <taxon>Protomyces</taxon>
    </lineage>
</organism>
<dbReference type="Proteomes" id="UP000193685">
    <property type="component" value="Unassembled WGS sequence"/>
</dbReference>
<comment type="caution">
    <text evidence="2">The sequence shown here is derived from an EMBL/GenBank/DDBJ whole genome shotgun (WGS) entry which is preliminary data.</text>
</comment>
<reference evidence="2 3" key="1">
    <citation type="submission" date="2016-07" db="EMBL/GenBank/DDBJ databases">
        <title>Pervasive Adenine N6-methylation of Active Genes in Fungi.</title>
        <authorList>
            <consortium name="DOE Joint Genome Institute"/>
            <person name="Mondo S.J."/>
            <person name="Dannebaum R.O."/>
            <person name="Kuo R.C."/>
            <person name="Labutti K."/>
            <person name="Haridas S."/>
            <person name="Kuo A."/>
            <person name="Salamov A."/>
            <person name="Ahrendt S.R."/>
            <person name="Lipzen A."/>
            <person name="Sullivan W."/>
            <person name="Andreopoulos W.B."/>
            <person name="Clum A."/>
            <person name="Lindquist E."/>
            <person name="Daum C."/>
            <person name="Ramamoorthy G.K."/>
            <person name="Gryganskyi A."/>
            <person name="Culley D."/>
            <person name="Magnuson J.K."/>
            <person name="James T.Y."/>
            <person name="O'Malley M.A."/>
            <person name="Stajich J.E."/>
            <person name="Spatafora J.W."/>
            <person name="Visel A."/>
            <person name="Grigoriev I.V."/>
        </authorList>
    </citation>
    <scope>NUCLEOTIDE SEQUENCE [LARGE SCALE GENOMIC DNA]</scope>
    <source>
        <strain evidence="2 3">12-1054</strain>
    </source>
</reference>
<keyword evidence="3" id="KW-1185">Reference proteome</keyword>
<protein>
    <submittedName>
        <fullName evidence="2">Uncharacterized protein</fullName>
    </submittedName>
</protein>